<dbReference type="PeptideAtlas" id="B4DTJ7"/>
<sequence>MRPLDIVELAEPEEVEVLEPEEDFEQFLLPVINEMREDIASLTREHGRAGGGLGGERPQPPPEPGRRGRGPGGQEVREGRGEGQGDCEDGRDAGGAGPADREERVVVSAVGGFQPMDSGQLVEIGWHPGEAETREPFVFSFFSCLCSVSLNTTFSAMVCG</sequence>
<name>B4DTJ7_HUMAN</name>
<dbReference type="AlphaFoldDB" id="B4DTJ7"/>
<evidence type="ECO:0000256" key="1">
    <source>
        <dbReference type="ARBA" id="ARBA00005515"/>
    </source>
</evidence>
<reference evidence="3" key="1">
    <citation type="submission" date="2007-10" db="EMBL/GenBank/DDBJ databases">
        <title>NEDO human cDNA sequencing project focused on splicing variants.</title>
        <authorList>
            <person name="Wakamatsu A."/>
            <person name="Yamamoto J."/>
            <person name="Kimura K."/>
            <person name="Ishii S."/>
            <person name="Watanabe K."/>
            <person name="Sugiyama A."/>
            <person name="Murakawa K."/>
            <person name="Kaida T."/>
            <person name="Tsuchiya K."/>
            <person name="Fukuzumi Y."/>
            <person name="Kumagai A."/>
            <person name="Oishi Y."/>
            <person name="Yamamoto S."/>
            <person name="Ono Y."/>
            <person name="Komori Y."/>
            <person name="Yamazaki M."/>
            <person name="Kisu Y."/>
            <person name="Nishikawa T."/>
            <person name="Sugano S."/>
            <person name="Nomura N."/>
            <person name="Isogai T."/>
        </authorList>
    </citation>
    <scope>NUCLEOTIDE SEQUENCE</scope>
    <source>
        <tissue evidence="3">Placenta</tissue>
    </source>
</reference>
<protein>
    <submittedName>
        <fullName evidence="3">cDNA FLJ54153, weakly similar to Homo sapiens Mof4 family associated protein 1 (MRFAP1), mRNA</fullName>
    </submittedName>
</protein>
<dbReference type="PANTHER" id="PTHR31324:SF1">
    <property type="entry name" value="MORF4 FAMILY-ASSOCIATED PROTEIN 1"/>
    <property type="match status" value="1"/>
</dbReference>
<feature type="region of interest" description="Disordered" evidence="2">
    <location>
        <begin position="40"/>
        <end position="106"/>
    </location>
</feature>
<accession>B4DTJ7</accession>
<evidence type="ECO:0000313" key="3">
    <source>
        <dbReference type="EMBL" id="BAG62009.1"/>
    </source>
</evidence>
<dbReference type="PANTHER" id="PTHR31324">
    <property type="entry name" value="MORF4 FAMILY-ASSOCIATED PROTEIN 1-RELATED"/>
    <property type="match status" value="1"/>
</dbReference>
<dbReference type="Pfam" id="PF15155">
    <property type="entry name" value="MRFAP1"/>
    <property type="match status" value="1"/>
</dbReference>
<evidence type="ECO:0000256" key="2">
    <source>
        <dbReference type="SAM" id="MobiDB-lite"/>
    </source>
</evidence>
<dbReference type="EMBL" id="AK300242">
    <property type="protein sequence ID" value="BAG62009.1"/>
    <property type="molecule type" value="mRNA"/>
</dbReference>
<dbReference type="InterPro" id="IPR029254">
    <property type="entry name" value="MRFAP1"/>
</dbReference>
<feature type="compositionally biased region" description="Basic and acidic residues" evidence="2">
    <location>
        <begin position="75"/>
        <end position="92"/>
    </location>
</feature>
<comment type="similarity">
    <text evidence="1">Belongs to the MORF4 family-associated protein family.</text>
</comment>
<proteinExistence type="evidence at transcript level"/>
<organism evidence="3">
    <name type="scientific">Homo sapiens</name>
    <name type="common">Human</name>
    <dbReference type="NCBI Taxonomy" id="9606"/>
    <lineage>
        <taxon>Eukaryota</taxon>
        <taxon>Metazoa</taxon>
        <taxon>Chordata</taxon>
        <taxon>Craniata</taxon>
        <taxon>Vertebrata</taxon>
        <taxon>Euteleostomi</taxon>
        <taxon>Mammalia</taxon>
        <taxon>Eutheria</taxon>
        <taxon>Euarchontoglires</taxon>
        <taxon>Primates</taxon>
        <taxon>Haplorrhini</taxon>
        <taxon>Catarrhini</taxon>
        <taxon>Hominidae</taxon>
        <taxon>Homo</taxon>
    </lineage>
</organism>